<dbReference type="Pfam" id="PF00098">
    <property type="entry name" value="zf-CCHC"/>
    <property type="match status" value="2"/>
</dbReference>
<dbReference type="SMART" id="SM00343">
    <property type="entry name" value="ZnF_C2HC"/>
    <property type="match status" value="2"/>
</dbReference>
<dbReference type="Gene3D" id="2.40.50.140">
    <property type="entry name" value="Nucleic acid-binding proteins"/>
    <property type="match status" value="1"/>
</dbReference>
<accession>A0A4V6A626</accession>
<dbReference type="GO" id="GO:0005634">
    <property type="term" value="C:nucleus"/>
    <property type="evidence" value="ECO:0007669"/>
    <property type="project" value="TreeGrafter"/>
</dbReference>
<dbReference type="PANTHER" id="PTHR46109:SF1">
    <property type="entry name" value="PROTEIN LIN-28 HOMOLOG"/>
    <property type="match status" value="1"/>
</dbReference>
<feature type="compositionally biased region" description="Basic residues" evidence="4">
    <location>
        <begin position="159"/>
        <end position="168"/>
    </location>
</feature>
<comment type="subcellular location">
    <subcellularLocation>
        <location evidence="1">Cytoplasm</location>
    </subcellularLocation>
</comment>
<dbReference type="PANTHER" id="PTHR46109">
    <property type="entry name" value="PROTEIN LIN-28"/>
    <property type="match status" value="1"/>
</dbReference>
<dbReference type="InterPro" id="IPR036875">
    <property type="entry name" value="Znf_CCHC_sf"/>
</dbReference>
<name>A0A4V6A626_STECR</name>
<reference evidence="6 7" key="2">
    <citation type="journal article" date="2019" name="G3 (Bethesda)">
        <title>Hybrid Assembly of the Genome of the Entomopathogenic Nematode Steinernema carpocapsae Identifies the X-Chromosome.</title>
        <authorList>
            <person name="Serra L."/>
            <person name="Macchietto M."/>
            <person name="Macias-Munoz A."/>
            <person name="McGill C.J."/>
            <person name="Rodriguez I.M."/>
            <person name="Rodriguez B."/>
            <person name="Murad R."/>
            <person name="Mortazavi A."/>
        </authorList>
    </citation>
    <scope>NUCLEOTIDE SEQUENCE [LARGE SCALE GENOMIC DNA]</scope>
    <source>
        <strain evidence="6 7">ALL</strain>
    </source>
</reference>
<dbReference type="InterPro" id="IPR001878">
    <property type="entry name" value="Znf_CCHC"/>
</dbReference>
<proteinExistence type="predicted"/>
<comment type="caution">
    <text evidence="6">The sequence shown here is derived from an EMBL/GenBank/DDBJ whole genome shotgun (WGS) entry which is preliminary data.</text>
</comment>
<reference evidence="6 7" key="1">
    <citation type="journal article" date="2015" name="Genome Biol.">
        <title>Comparative genomics of Steinernema reveals deeply conserved gene regulatory networks.</title>
        <authorList>
            <person name="Dillman A.R."/>
            <person name="Macchietto M."/>
            <person name="Porter C.F."/>
            <person name="Rogers A."/>
            <person name="Williams B."/>
            <person name="Antoshechkin I."/>
            <person name="Lee M.M."/>
            <person name="Goodwin Z."/>
            <person name="Lu X."/>
            <person name="Lewis E.E."/>
            <person name="Goodrich-Blair H."/>
            <person name="Stock S.P."/>
            <person name="Adams B.J."/>
            <person name="Sternberg P.W."/>
            <person name="Mortazavi A."/>
        </authorList>
    </citation>
    <scope>NUCLEOTIDE SEQUENCE [LARGE SCALE GENOMIC DNA]</scope>
    <source>
        <strain evidence="6 7">ALL</strain>
    </source>
</reference>
<dbReference type="GO" id="GO:0008270">
    <property type="term" value="F:zinc ion binding"/>
    <property type="evidence" value="ECO:0007669"/>
    <property type="project" value="UniProtKB-KW"/>
</dbReference>
<evidence type="ECO:0000256" key="1">
    <source>
        <dbReference type="ARBA" id="ARBA00004496"/>
    </source>
</evidence>
<dbReference type="EMBL" id="AZBU02000002">
    <property type="protein sequence ID" value="TKR92875.1"/>
    <property type="molecule type" value="Genomic_DNA"/>
</dbReference>
<dbReference type="GO" id="GO:0031054">
    <property type="term" value="P:pre-miRNA processing"/>
    <property type="evidence" value="ECO:0007669"/>
    <property type="project" value="TreeGrafter"/>
</dbReference>
<dbReference type="GO" id="GO:0005737">
    <property type="term" value="C:cytoplasm"/>
    <property type="evidence" value="ECO:0007669"/>
    <property type="project" value="UniProtKB-SubCell"/>
</dbReference>
<dbReference type="OrthoDB" id="422005at2759"/>
<dbReference type="PROSITE" id="PS50158">
    <property type="entry name" value="ZF_CCHC"/>
    <property type="match status" value="2"/>
</dbReference>
<feature type="domain" description="CCHC-type" evidence="5">
    <location>
        <begin position="91"/>
        <end position="105"/>
    </location>
</feature>
<protein>
    <recommendedName>
        <fullName evidence="5">CCHC-type domain-containing protein</fullName>
    </recommendedName>
</protein>
<feature type="domain" description="CCHC-type" evidence="5">
    <location>
        <begin position="113"/>
        <end position="128"/>
    </location>
</feature>
<gene>
    <name evidence="6" type="ORF">L596_007443</name>
</gene>
<evidence type="ECO:0000259" key="5">
    <source>
        <dbReference type="PROSITE" id="PS50158"/>
    </source>
</evidence>
<keyword evidence="3" id="KW-0479">Metal-binding</keyword>
<keyword evidence="2" id="KW-0963">Cytoplasm</keyword>
<dbReference type="SUPFAM" id="SSF57756">
    <property type="entry name" value="Retrovirus zinc finger-like domains"/>
    <property type="match status" value="1"/>
</dbReference>
<evidence type="ECO:0000256" key="4">
    <source>
        <dbReference type="SAM" id="MobiDB-lite"/>
    </source>
</evidence>
<sequence length="226" mass="26112">MSTTTKQAFFCKHSSVLQNKQSRFRSCNYFELNYQSQIEMAGFRCLHEGQRCRFFAYRTTKGLRAVKVTPLDSGQMGGELRPGREHFKNEKCYNCGRKGHKSKFCWEKAKDVCYYCKKPGHLSAECPKKQRKKEEKTFEKHEDEPVITSQEAKKEPLKKPKPPGRNSRKPQMSNSSRVSIPSKPIPLREVCRQMQKATIVAQAVMAVKASDSNPLLREQPKRSRSF</sequence>
<keyword evidence="7" id="KW-1185">Reference proteome</keyword>
<dbReference type="STRING" id="34508.A0A4V6A626"/>
<dbReference type="Proteomes" id="UP000298663">
    <property type="component" value="Unassembled WGS sequence"/>
</dbReference>
<dbReference type="AlphaFoldDB" id="A0A4V6A626"/>
<dbReference type="GO" id="GO:0019899">
    <property type="term" value="F:enzyme binding"/>
    <property type="evidence" value="ECO:0007669"/>
    <property type="project" value="UniProtKB-ARBA"/>
</dbReference>
<keyword evidence="3" id="KW-0862">Zinc</keyword>
<evidence type="ECO:0000313" key="7">
    <source>
        <dbReference type="Proteomes" id="UP000298663"/>
    </source>
</evidence>
<dbReference type="GO" id="GO:0003729">
    <property type="term" value="F:mRNA binding"/>
    <property type="evidence" value="ECO:0007669"/>
    <property type="project" value="TreeGrafter"/>
</dbReference>
<dbReference type="Gene3D" id="4.10.60.10">
    <property type="entry name" value="Zinc finger, CCHC-type"/>
    <property type="match status" value="1"/>
</dbReference>
<feature type="compositionally biased region" description="Polar residues" evidence="4">
    <location>
        <begin position="169"/>
        <end position="179"/>
    </location>
</feature>
<organism evidence="6 7">
    <name type="scientific">Steinernema carpocapsae</name>
    <name type="common">Entomopathogenic nematode</name>
    <dbReference type="NCBI Taxonomy" id="34508"/>
    <lineage>
        <taxon>Eukaryota</taxon>
        <taxon>Metazoa</taxon>
        <taxon>Ecdysozoa</taxon>
        <taxon>Nematoda</taxon>
        <taxon>Chromadorea</taxon>
        <taxon>Rhabditida</taxon>
        <taxon>Tylenchina</taxon>
        <taxon>Panagrolaimomorpha</taxon>
        <taxon>Strongyloidoidea</taxon>
        <taxon>Steinernematidae</taxon>
        <taxon>Steinernema</taxon>
    </lineage>
</organism>
<keyword evidence="3" id="KW-0863">Zinc-finger</keyword>
<dbReference type="InterPro" id="IPR051373">
    <property type="entry name" value="Lin-28_RNA-binding"/>
</dbReference>
<feature type="region of interest" description="Disordered" evidence="4">
    <location>
        <begin position="136"/>
        <end position="187"/>
    </location>
</feature>
<evidence type="ECO:0000313" key="6">
    <source>
        <dbReference type="EMBL" id="TKR92875.1"/>
    </source>
</evidence>
<evidence type="ECO:0000256" key="3">
    <source>
        <dbReference type="PROSITE-ProRule" id="PRU00047"/>
    </source>
</evidence>
<dbReference type="InterPro" id="IPR012340">
    <property type="entry name" value="NA-bd_OB-fold"/>
</dbReference>
<evidence type="ECO:0000256" key="2">
    <source>
        <dbReference type="ARBA" id="ARBA00022490"/>
    </source>
</evidence>